<evidence type="ECO:0000256" key="8">
    <source>
        <dbReference type="SAM" id="Phobius"/>
    </source>
</evidence>
<dbReference type="AlphaFoldDB" id="A0A2H0XGI3"/>
<dbReference type="GO" id="GO:0006493">
    <property type="term" value="P:protein O-linked glycosylation"/>
    <property type="evidence" value="ECO:0007669"/>
    <property type="project" value="InterPro"/>
</dbReference>
<evidence type="ECO:0000259" key="9">
    <source>
        <dbReference type="Pfam" id="PF02366"/>
    </source>
</evidence>
<dbReference type="GO" id="GO:0005886">
    <property type="term" value="C:plasma membrane"/>
    <property type="evidence" value="ECO:0007669"/>
    <property type="project" value="UniProtKB-SubCell"/>
</dbReference>
<feature type="transmembrane region" description="Helical" evidence="8">
    <location>
        <begin position="130"/>
        <end position="150"/>
    </location>
</feature>
<dbReference type="Proteomes" id="UP000230340">
    <property type="component" value="Unassembled WGS sequence"/>
</dbReference>
<keyword evidence="6 8" id="KW-1133">Transmembrane helix</keyword>
<feature type="transmembrane region" description="Helical" evidence="8">
    <location>
        <begin position="363"/>
        <end position="383"/>
    </location>
</feature>
<name>A0A2H0XGI3_UNCKA</name>
<evidence type="ECO:0000256" key="7">
    <source>
        <dbReference type="ARBA" id="ARBA00023136"/>
    </source>
</evidence>
<dbReference type="EMBL" id="PEYT01000006">
    <property type="protein sequence ID" value="PIS23259.1"/>
    <property type="molecule type" value="Genomic_DNA"/>
</dbReference>
<keyword evidence="5 8" id="KW-0812">Transmembrane</keyword>
<evidence type="ECO:0000313" key="11">
    <source>
        <dbReference type="Proteomes" id="UP000230340"/>
    </source>
</evidence>
<evidence type="ECO:0000256" key="2">
    <source>
        <dbReference type="ARBA" id="ARBA00022475"/>
    </source>
</evidence>
<keyword evidence="3" id="KW-0328">Glycosyltransferase</keyword>
<dbReference type="GO" id="GO:0000030">
    <property type="term" value="F:mannosyltransferase activity"/>
    <property type="evidence" value="ECO:0007669"/>
    <property type="project" value="InterPro"/>
</dbReference>
<dbReference type="GO" id="GO:0016763">
    <property type="term" value="F:pentosyltransferase activity"/>
    <property type="evidence" value="ECO:0007669"/>
    <property type="project" value="TreeGrafter"/>
</dbReference>
<evidence type="ECO:0000313" key="10">
    <source>
        <dbReference type="EMBL" id="PIS23259.1"/>
    </source>
</evidence>
<protein>
    <recommendedName>
        <fullName evidence="9">ArnT-like N-terminal domain-containing protein</fullName>
    </recommendedName>
</protein>
<comment type="subcellular location">
    <subcellularLocation>
        <location evidence="1">Cell membrane</location>
        <topology evidence="1">Multi-pass membrane protein</topology>
    </subcellularLocation>
</comment>
<organism evidence="10 11">
    <name type="scientific">candidate division WWE3 bacterium CG08_land_8_20_14_0_20_40_13</name>
    <dbReference type="NCBI Taxonomy" id="1975084"/>
    <lineage>
        <taxon>Bacteria</taxon>
        <taxon>Katanobacteria</taxon>
    </lineage>
</organism>
<feature type="transmembrane region" description="Helical" evidence="8">
    <location>
        <begin position="395"/>
        <end position="417"/>
    </location>
</feature>
<feature type="transmembrane region" description="Helical" evidence="8">
    <location>
        <begin position="233"/>
        <end position="251"/>
    </location>
</feature>
<evidence type="ECO:0000256" key="6">
    <source>
        <dbReference type="ARBA" id="ARBA00022989"/>
    </source>
</evidence>
<feature type="transmembrane region" description="Helical" evidence="8">
    <location>
        <begin position="294"/>
        <end position="316"/>
    </location>
</feature>
<feature type="transmembrane region" description="Helical" evidence="8">
    <location>
        <begin position="106"/>
        <end position="123"/>
    </location>
</feature>
<sequence length="539" mass="61700">MGSIRNHIFWLLIAVFSLVPRLYYLGKDFYSIDSDRWFRRAVDFQHNLLNGNFAGTYQKQHPGVTTMWLGGTSYKILTVIYPKITGHILDENIPADFITINFSIKLSQVLATLGLAFLSYWLTQKIFDRTVAYIYLLLILIDPFFLFYTRQFHVDVLMSSFGFIGGLYSLLYLQQTRLNRVPPDSGGTRIHIVLSAFFCGLAFLSKSPALAIAGSCGLAILASNIIHKDYKKAIIHSTIFSLIFLATYLIVFPANWVNPIEVTRQIIHDSIENTDKISSVYILNHADSNFGDKFYLLVFLFRFSPFLIAGIIFTIVKSLSKLVTNTMQKGRVPHFKGSSLINLLPFLGYLILLALLIEDRKLYERYLLPFVPVLTLFVSVNLAPLIKSKLTKPIILIPLILFAAYEIFVISPNFIVYPTLFATRDTQMKLFTELGGCESMLYDVATDINNLEGEDDDTYSIGISGTYKGCLKPYTVGVVDDMTEYIRRKSPLRDYPKYLVLFKTDDRWLKNLYIMNVYTPVKTYYISNTPVYYLFKKNI</sequence>
<feature type="transmembrane region" description="Helical" evidence="8">
    <location>
        <begin position="186"/>
        <end position="203"/>
    </location>
</feature>
<accession>A0A2H0XGI3</accession>
<keyword evidence="2" id="KW-1003">Cell membrane</keyword>
<feature type="domain" description="ArnT-like N-terminal" evidence="9">
    <location>
        <begin position="99"/>
        <end position="257"/>
    </location>
</feature>
<evidence type="ECO:0000256" key="3">
    <source>
        <dbReference type="ARBA" id="ARBA00022676"/>
    </source>
</evidence>
<keyword evidence="7 8" id="KW-0472">Membrane</keyword>
<feature type="transmembrane region" description="Helical" evidence="8">
    <location>
        <begin position="7"/>
        <end position="26"/>
    </location>
</feature>
<keyword evidence="4" id="KW-0808">Transferase</keyword>
<dbReference type="InterPro" id="IPR050297">
    <property type="entry name" value="LipidA_mod_glycosyltrf_83"/>
</dbReference>
<dbReference type="GO" id="GO:0009103">
    <property type="term" value="P:lipopolysaccharide biosynthetic process"/>
    <property type="evidence" value="ECO:0007669"/>
    <property type="project" value="UniProtKB-ARBA"/>
</dbReference>
<evidence type="ECO:0000256" key="5">
    <source>
        <dbReference type="ARBA" id="ARBA00022692"/>
    </source>
</evidence>
<gene>
    <name evidence="10" type="ORF">COT49_01020</name>
</gene>
<evidence type="ECO:0000256" key="1">
    <source>
        <dbReference type="ARBA" id="ARBA00004651"/>
    </source>
</evidence>
<evidence type="ECO:0000256" key="4">
    <source>
        <dbReference type="ARBA" id="ARBA00022679"/>
    </source>
</evidence>
<feature type="transmembrane region" description="Helical" evidence="8">
    <location>
        <begin position="337"/>
        <end position="357"/>
    </location>
</feature>
<proteinExistence type="predicted"/>
<dbReference type="PANTHER" id="PTHR33908:SF11">
    <property type="entry name" value="MEMBRANE PROTEIN"/>
    <property type="match status" value="1"/>
</dbReference>
<dbReference type="PANTHER" id="PTHR33908">
    <property type="entry name" value="MANNOSYLTRANSFERASE YKCB-RELATED"/>
    <property type="match status" value="1"/>
</dbReference>
<dbReference type="Pfam" id="PF02366">
    <property type="entry name" value="PMT"/>
    <property type="match status" value="1"/>
</dbReference>
<comment type="caution">
    <text evidence="10">The sequence shown here is derived from an EMBL/GenBank/DDBJ whole genome shotgun (WGS) entry which is preliminary data.</text>
</comment>
<feature type="transmembrane region" description="Helical" evidence="8">
    <location>
        <begin position="156"/>
        <end position="174"/>
    </location>
</feature>
<dbReference type="InterPro" id="IPR003342">
    <property type="entry name" value="ArnT-like_N"/>
</dbReference>
<reference evidence="11" key="1">
    <citation type="submission" date="2017-09" db="EMBL/GenBank/DDBJ databases">
        <title>Depth-based differentiation of microbial function through sediment-hosted aquifers and enrichment of novel symbionts in the deep terrestrial subsurface.</title>
        <authorList>
            <person name="Probst A.J."/>
            <person name="Ladd B."/>
            <person name="Jarett J.K."/>
            <person name="Geller-Mcgrath D.E."/>
            <person name="Sieber C.M.K."/>
            <person name="Emerson J.B."/>
            <person name="Anantharaman K."/>
            <person name="Thomas B.C."/>
            <person name="Malmstrom R."/>
            <person name="Stieglmeier M."/>
            <person name="Klingl A."/>
            <person name="Woyke T."/>
            <person name="Ryan C.M."/>
            <person name="Banfield J.F."/>
        </authorList>
    </citation>
    <scope>NUCLEOTIDE SEQUENCE [LARGE SCALE GENOMIC DNA]</scope>
</reference>
<feature type="transmembrane region" description="Helical" evidence="8">
    <location>
        <begin position="209"/>
        <end position="226"/>
    </location>
</feature>